<dbReference type="EMBL" id="JGYV01000031">
    <property type="protein sequence ID" value="KFI57912.1"/>
    <property type="molecule type" value="Genomic_DNA"/>
</dbReference>
<accession>A0A087AGL2</accession>
<dbReference type="EC" id="3.1.3.23" evidence="1"/>
<dbReference type="InterPro" id="IPR023214">
    <property type="entry name" value="HAD_sf"/>
</dbReference>
<dbReference type="SUPFAM" id="SSF56784">
    <property type="entry name" value="HAD-like"/>
    <property type="match status" value="1"/>
</dbReference>
<dbReference type="PANTHER" id="PTHR10000">
    <property type="entry name" value="PHOSPHOSERINE PHOSPHATASE"/>
    <property type="match status" value="1"/>
</dbReference>
<evidence type="ECO:0000313" key="2">
    <source>
        <dbReference type="Proteomes" id="UP000029067"/>
    </source>
</evidence>
<protein>
    <submittedName>
        <fullName evidence="1">HAD superfamily hydrolase</fullName>
        <ecNumber evidence="1">3.1.3.23</ecNumber>
    </submittedName>
</protein>
<dbReference type="Gene3D" id="3.40.50.1000">
    <property type="entry name" value="HAD superfamily/HAD-like"/>
    <property type="match status" value="1"/>
</dbReference>
<dbReference type="GO" id="GO:0050308">
    <property type="term" value="F:sugar-phosphatase activity"/>
    <property type="evidence" value="ECO:0007669"/>
    <property type="project" value="UniProtKB-EC"/>
</dbReference>
<dbReference type="PANTHER" id="PTHR10000:SF53">
    <property type="entry name" value="5-AMINO-6-(5-PHOSPHO-D-RIBITYLAMINO)URACIL PHOSPHATASE YBJI-RELATED"/>
    <property type="match status" value="1"/>
</dbReference>
<dbReference type="InterPro" id="IPR006379">
    <property type="entry name" value="HAD-SF_hydro_IIB"/>
</dbReference>
<dbReference type="Gene3D" id="3.30.1240.10">
    <property type="match status" value="1"/>
</dbReference>
<dbReference type="NCBIfam" id="TIGR00099">
    <property type="entry name" value="Cof-subfamily"/>
    <property type="match status" value="1"/>
</dbReference>
<dbReference type="CDD" id="cd07518">
    <property type="entry name" value="HAD_YbiV-Like"/>
    <property type="match status" value="1"/>
</dbReference>
<organism evidence="1 2">
    <name type="scientific">Bifidobacterium cuniculi</name>
    <dbReference type="NCBI Taxonomy" id="1688"/>
    <lineage>
        <taxon>Bacteria</taxon>
        <taxon>Bacillati</taxon>
        <taxon>Actinomycetota</taxon>
        <taxon>Actinomycetes</taxon>
        <taxon>Bifidobacteriales</taxon>
        <taxon>Bifidobacteriaceae</taxon>
        <taxon>Bifidobacterium</taxon>
    </lineage>
</organism>
<gene>
    <name evidence="1" type="ORF">BCUN_2197</name>
</gene>
<dbReference type="AlphaFoldDB" id="A0A087AGL2"/>
<dbReference type="Pfam" id="PF08282">
    <property type="entry name" value="Hydrolase_3"/>
    <property type="match status" value="1"/>
</dbReference>
<dbReference type="SFLD" id="SFLDS00003">
    <property type="entry name" value="Haloacid_Dehalogenase"/>
    <property type="match status" value="1"/>
</dbReference>
<dbReference type="eggNOG" id="COG0561">
    <property type="taxonomic scope" value="Bacteria"/>
</dbReference>
<dbReference type="GO" id="GO:0005829">
    <property type="term" value="C:cytosol"/>
    <property type="evidence" value="ECO:0007669"/>
    <property type="project" value="TreeGrafter"/>
</dbReference>
<evidence type="ECO:0000313" key="1">
    <source>
        <dbReference type="EMBL" id="KFI57912.1"/>
    </source>
</evidence>
<dbReference type="NCBIfam" id="TIGR01484">
    <property type="entry name" value="HAD-SF-IIB"/>
    <property type="match status" value="1"/>
</dbReference>
<name>A0A087AGL2_9BIFI</name>
<proteinExistence type="predicted"/>
<sequence length="279" mass="31025">MAMAQEWTDIATPVDIRLIAADMDGTLLDADSRLPEGFWPMLDRLQQRGIVFVPASGRQLATLQSMFAQAAQPLSFIAENGNVVTYEGEVIETHVVSKDITRRTIDLVDRATDDIGLVVCGLESAYVQRTDAPFVAECSKYYHKLKEVKDLHEVLDYPDETILKLAIFDFGDVESKAKRELGFVTEPYEYVVSGKHWVDIMDGRVNKGVGLAVLQARLGITPAQTAVFGDYLNDTPMFEHAEWSFAMANGHEDVRQAARYLAPANTEEGVIRVVDRLVG</sequence>
<dbReference type="GO" id="GO:0000287">
    <property type="term" value="F:magnesium ion binding"/>
    <property type="evidence" value="ECO:0007669"/>
    <property type="project" value="TreeGrafter"/>
</dbReference>
<comment type="caution">
    <text evidence="1">The sequence shown here is derived from an EMBL/GenBank/DDBJ whole genome shotgun (WGS) entry which is preliminary data.</text>
</comment>
<dbReference type="InterPro" id="IPR036412">
    <property type="entry name" value="HAD-like_sf"/>
</dbReference>
<dbReference type="STRING" id="1688.BCUN_2197"/>
<keyword evidence="1" id="KW-0378">Hydrolase</keyword>
<keyword evidence="2" id="KW-1185">Reference proteome</keyword>
<dbReference type="Proteomes" id="UP000029067">
    <property type="component" value="Unassembled WGS sequence"/>
</dbReference>
<dbReference type="SFLD" id="SFLDG01140">
    <property type="entry name" value="C2.B:_Phosphomannomutase_and_P"/>
    <property type="match status" value="1"/>
</dbReference>
<reference evidence="1 2" key="1">
    <citation type="submission" date="2014-03" db="EMBL/GenBank/DDBJ databases">
        <title>Genomics of Bifidobacteria.</title>
        <authorList>
            <person name="Ventura M."/>
            <person name="Milani C."/>
            <person name="Lugli G.A."/>
        </authorList>
    </citation>
    <scope>NUCLEOTIDE SEQUENCE [LARGE SCALE GENOMIC DNA]</scope>
    <source>
        <strain evidence="1 2">LMG 10738</strain>
    </source>
</reference>
<dbReference type="InterPro" id="IPR000150">
    <property type="entry name" value="Cof"/>
</dbReference>